<feature type="domain" description="VanZ-like" evidence="2">
    <location>
        <begin position="37"/>
        <end position="154"/>
    </location>
</feature>
<name>A0A0R1WU69_9LACO</name>
<dbReference type="PATRIC" id="fig|1423774.3.peg.163"/>
<dbReference type="Proteomes" id="UP000051302">
    <property type="component" value="Unassembled WGS sequence"/>
</dbReference>
<dbReference type="PANTHER" id="PTHR36834:SF2">
    <property type="entry name" value="MEMBRANE PROTEIN"/>
    <property type="match status" value="1"/>
</dbReference>
<keyword evidence="4" id="KW-1185">Reference proteome</keyword>
<dbReference type="InterPro" id="IPR006976">
    <property type="entry name" value="VanZ-like"/>
</dbReference>
<accession>A0A0R1WU69</accession>
<dbReference type="EMBL" id="AZFV01000001">
    <property type="protein sequence ID" value="KRM18678.1"/>
    <property type="molecule type" value="Genomic_DNA"/>
</dbReference>
<keyword evidence="1" id="KW-0472">Membrane</keyword>
<feature type="transmembrane region" description="Helical" evidence="1">
    <location>
        <begin position="100"/>
        <end position="123"/>
    </location>
</feature>
<protein>
    <submittedName>
        <fullName evidence="3">Glycopeptide antibiotics resistance protein</fullName>
    </submittedName>
</protein>
<dbReference type="AlphaFoldDB" id="A0A0R1WU69"/>
<evidence type="ECO:0000313" key="4">
    <source>
        <dbReference type="Proteomes" id="UP000051302"/>
    </source>
</evidence>
<organism evidence="3 4">
    <name type="scientific">Companilactobacillus nantensis DSM 16982</name>
    <dbReference type="NCBI Taxonomy" id="1423774"/>
    <lineage>
        <taxon>Bacteria</taxon>
        <taxon>Bacillati</taxon>
        <taxon>Bacillota</taxon>
        <taxon>Bacilli</taxon>
        <taxon>Lactobacillales</taxon>
        <taxon>Lactobacillaceae</taxon>
        <taxon>Companilactobacillus</taxon>
    </lineage>
</organism>
<dbReference type="Pfam" id="PF04892">
    <property type="entry name" value="VanZ"/>
    <property type="match status" value="1"/>
</dbReference>
<dbReference type="STRING" id="1423774.FD31_GL000160"/>
<feature type="transmembrane region" description="Helical" evidence="1">
    <location>
        <begin position="6"/>
        <end position="25"/>
    </location>
</feature>
<dbReference type="InterPro" id="IPR053150">
    <property type="entry name" value="Teicoplanin_resist-assoc"/>
</dbReference>
<sequence>MRWIPLLIILSLAFLGGLYILGNIDDANRRKILLIRLAYLTFLGAILFSPLSFTGTAVYIMPAGIGRVNLRYIYIGLGFIENIILTIPLGFLIKRIFSNMSLISIVPIGFSLGAGFEIMQYYLSHTFYINRISDINDVLANGIGIITGFILAMMYYYFFERSQYTKQGN</sequence>
<dbReference type="PANTHER" id="PTHR36834">
    <property type="entry name" value="MEMBRANE PROTEIN-RELATED"/>
    <property type="match status" value="1"/>
</dbReference>
<proteinExistence type="predicted"/>
<keyword evidence="1" id="KW-1133">Transmembrane helix</keyword>
<evidence type="ECO:0000259" key="2">
    <source>
        <dbReference type="Pfam" id="PF04892"/>
    </source>
</evidence>
<dbReference type="RefSeq" id="WP_057890852.1">
    <property type="nucleotide sequence ID" value="NZ_AZFV01000001.1"/>
</dbReference>
<feature type="transmembrane region" description="Helical" evidence="1">
    <location>
        <begin position="72"/>
        <end position="93"/>
    </location>
</feature>
<keyword evidence="1" id="KW-0812">Transmembrane</keyword>
<feature type="transmembrane region" description="Helical" evidence="1">
    <location>
        <begin position="37"/>
        <end position="60"/>
    </location>
</feature>
<comment type="caution">
    <text evidence="3">The sequence shown here is derived from an EMBL/GenBank/DDBJ whole genome shotgun (WGS) entry which is preliminary data.</text>
</comment>
<gene>
    <name evidence="3" type="ORF">FD31_GL000160</name>
</gene>
<reference evidence="3 4" key="1">
    <citation type="journal article" date="2015" name="Genome Announc.">
        <title>Expanding the biotechnology potential of lactobacilli through comparative genomics of 213 strains and associated genera.</title>
        <authorList>
            <person name="Sun Z."/>
            <person name="Harris H.M."/>
            <person name="McCann A."/>
            <person name="Guo C."/>
            <person name="Argimon S."/>
            <person name="Zhang W."/>
            <person name="Yang X."/>
            <person name="Jeffery I.B."/>
            <person name="Cooney J.C."/>
            <person name="Kagawa T.F."/>
            <person name="Liu W."/>
            <person name="Song Y."/>
            <person name="Salvetti E."/>
            <person name="Wrobel A."/>
            <person name="Rasinkangas P."/>
            <person name="Parkhill J."/>
            <person name="Rea M.C."/>
            <person name="O'Sullivan O."/>
            <person name="Ritari J."/>
            <person name="Douillard F.P."/>
            <person name="Paul Ross R."/>
            <person name="Yang R."/>
            <person name="Briner A.E."/>
            <person name="Felis G.E."/>
            <person name="de Vos W.M."/>
            <person name="Barrangou R."/>
            <person name="Klaenhammer T.R."/>
            <person name="Caufield P.W."/>
            <person name="Cui Y."/>
            <person name="Zhang H."/>
            <person name="O'Toole P.W."/>
        </authorList>
    </citation>
    <scope>NUCLEOTIDE SEQUENCE [LARGE SCALE GENOMIC DNA]</scope>
    <source>
        <strain evidence="3 4">DSM 16982</strain>
    </source>
</reference>
<evidence type="ECO:0000256" key="1">
    <source>
        <dbReference type="SAM" id="Phobius"/>
    </source>
</evidence>
<evidence type="ECO:0000313" key="3">
    <source>
        <dbReference type="EMBL" id="KRM18678.1"/>
    </source>
</evidence>
<feature type="transmembrane region" description="Helical" evidence="1">
    <location>
        <begin position="138"/>
        <end position="159"/>
    </location>
</feature>